<reference evidence="7 8" key="1">
    <citation type="submission" date="2020-12" db="EMBL/GenBank/DDBJ databases">
        <title>Concerted genomic and epigenomic changes stabilize Arabidopsis allopolyploids.</title>
        <authorList>
            <person name="Chen Z."/>
        </authorList>
    </citation>
    <scope>NUCLEOTIDE SEQUENCE [LARGE SCALE GENOMIC DNA]</scope>
    <source>
        <strain evidence="7">Allo738</strain>
        <tissue evidence="7">Leaf</tissue>
    </source>
</reference>
<dbReference type="GO" id="GO:0007165">
    <property type="term" value="P:signal transduction"/>
    <property type="evidence" value="ECO:0007669"/>
    <property type="project" value="InterPro"/>
</dbReference>
<name>A0A8T2F2M3_9BRAS</name>
<dbReference type="FunFam" id="3.80.10.10:FF:000568">
    <property type="entry name" value="Disease resistance protein RPS4"/>
    <property type="match status" value="1"/>
</dbReference>
<protein>
    <submittedName>
        <fullName evidence="7">Toll/interleukin-1 receptor homology (TIR) domain</fullName>
    </submittedName>
</protein>
<feature type="coiled-coil region" evidence="5">
    <location>
        <begin position="202"/>
        <end position="233"/>
    </location>
</feature>
<dbReference type="Pfam" id="PF07725">
    <property type="entry name" value="LRR_3"/>
    <property type="match status" value="1"/>
</dbReference>
<dbReference type="InterPro" id="IPR000157">
    <property type="entry name" value="TIR_dom"/>
</dbReference>
<dbReference type="Pfam" id="PF00931">
    <property type="entry name" value="NB-ARC"/>
    <property type="match status" value="1"/>
</dbReference>
<evidence type="ECO:0000256" key="2">
    <source>
        <dbReference type="ARBA" id="ARBA00022737"/>
    </source>
</evidence>
<dbReference type="GO" id="GO:0016787">
    <property type="term" value="F:hydrolase activity"/>
    <property type="evidence" value="ECO:0007669"/>
    <property type="project" value="UniProtKB-KW"/>
</dbReference>
<dbReference type="InterPro" id="IPR045344">
    <property type="entry name" value="C-JID"/>
</dbReference>
<comment type="caution">
    <text evidence="7">The sequence shown here is derived from an EMBL/GenBank/DDBJ whole genome shotgun (WGS) entry which is preliminary data.</text>
</comment>
<dbReference type="GO" id="GO:0051707">
    <property type="term" value="P:response to other organism"/>
    <property type="evidence" value="ECO:0007669"/>
    <property type="project" value="UniProtKB-ARBA"/>
</dbReference>
<dbReference type="FunFam" id="3.40.50.300:FF:001862">
    <property type="entry name" value="Disease resistance protein RPS4"/>
    <property type="match status" value="1"/>
</dbReference>
<dbReference type="AlphaFoldDB" id="A0A8T2F2M3"/>
<evidence type="ECO:0000256" key="5">
    <source>
        <dbReference type="SAM" id="Coils"/>
    </source>
</evidence>
<dbReference type="Pfam" id="PF20160">
    <property type="entry name" value="C-JID"/>
    <property type="match status" value="1"/>
</dbReference>
<dbReference type="FunFam" id="3.80.10.10:FF:000386">
    <property type="entry name" value="Disease resistance protein RPS4"/>
    <property type="match status" value="1"/>
</dbReference>
<evidence type="ECO:0000256" key="4">
    <source>
        <dbReference type="ARBA" id="ARBA00023027"/>
    </source>
</evidence>
<evidence type="ECO:0000313" key="7">
    <source>
        <dbReference type="EMBL" id="KAG7628133.1"/>
    </source>
</evidence>
<sequence length="1127" mass="128267">MEEASSSSEVKALPLPPQHQVFVNFRGEELRNSFVSHLRSALVRHGVNIFIDTNEEKGKPLHVFFQRIEESRIALAIFSVRYTESKWCLNELVKMKECMDKGKLLIIPIFYKVKAYEVRYQKGRFGCVFKNLRNVDVHKKNQWSEALSSVADRIGFSFDGKSDEHNFINGIVEEVKEALSKILLDKTKDAFVYHSKNNSMSVGREKHEIYGLKQRLEELKEKLDLDCEETRILGVVGMPGIGKTTLAREIYETLRCKFLRHGLIQDIRRTSKEHGLDCLPALLLEELLGVTIPDIESTRCAYESYKMELHTHKVLVVLDDVSDKEQIDVLLGRCNWIRQGSRIVIATSDKSLIQDVADYTYVVPQLNHKDGLGHFGRYAFDRHSNIHNNEVIMKLSKEFVHYGRGHPLVLKLLGADLNGKDEDHWKTKLATLAENSSHSIRDVLQEGAEVRGIFLNMNEMKREMSLDSCTFKSMCGLRYLKIYSSHCPQQCKPNNKINLPDGLNFPLKEVRYLHWLEFPLKEIPPDFNPQNLVDLKLPHSKIERIWSDDKHKDTPKLKWVNLSHSSNLWDISGLSKAQSLVFLNLKGCTSLKSLPEINLVSLEILILSNCSNLKEFRVISQNLETLYLDGTSIKELPLNFNILQRLVILNMKGCAKLKEFPDCLDDLKALKELILSDCWKLQNFPAICERIKVLEILRLDTTTITEIPMISSLQCLCLSKNDHISSLPDNISQLSQLKWLDLKYCKSLTSIPKLPPNLQHLDAHGCCSLKTVSNPLACLTTAQQIYSTFILTNCNKLERSAKEEISSFAQRKCQLLLDAQKRCNVSSLISFSICCYISKIFVSICIFLSISLQNSDSEPLFSICFPGSELPSWFCHEAVGPVLELRMPPHWHENRLAGVALCAVVTFPKSQEQINCFSVKCTFKLEVKEGSWIEFSFPVGRWSNQGNIVANIASEHVFIGYISCSKIFKRLENQYFSSSNPTRSTQSSKCSPTKASLNFMVIDGTSELPRIEVLKCGLRFFKGVGSSGNYLKKLEVKEAEQNLSAEKVSEDWTYGSSSRCNHAVKTCPEQRQVTVTAEVEASPEKADNAEFQIKITPREAQPQPQPRPCSKTLKWACFTCCDFQKHL</sequence>
<evidence type="ECO:0000313" key="8">
    <source>
        <dbReference type="Proteomes" id="UP000694240"/>
    </source>
</evidence>
<dbReference type="InterPro" id="IPR011713">
    <property type="entry name" value="Leu-rich_rpt_3"/>
</dbReference>
<proteinExistence type="predicted"/>
<accession>A0A8T2F2M3</accession>
<feature type="domain" description="TIR" evidence="6">
    <location>
        <begin position="17"/>
        <end position="179"/>
    </location>
</feature>
<dbReference type="InterPro" id="IPR002182">
    <property type="entry name" value="NB-ARC"/>
</dbReference>
<dbReference type="PROSITE" id="PS50104">
    <property type="entry name" value="TIR"/>
    <property type="match status" value="1"/>
</dbReference>
<evidence type="ECO:0000256" key="1">
    <source>
        <dbReference type="ARBA" id="ARBA00022614"/>
    </source>
</evidence>
<evidence type="ECO:0000256" key="3">
    <source>
        <dbReference type="ARBA" id="ARBA00022801"/>
    </source>
</evidence>
<organism evidence="7 8">
    <name type="scientific">Arabidopsis thaliana x Arabidopsis arenosa</name>
    <dbReference type="NCBI Taxonomy" id="1240361"/>
    <lineage>
        <taxon>Eukaryota</taxon>
        <taxon>Viridiplantae</taxon>
        <taxon>Streptophyta</taxon>
        <taxon>Embryophyta</taxon>
        <taxon>Tracheophyta</taxon>
        <taxon>Spermatophyta</taxon>
        <taxon>Magnoliopsida</taxon>
        <taxon>eudicotyledons</taxon>
        <taxon>Gunneridae</taxon>
        <taxon>Pentapetalae</taxon>
        <taxon>rosids</taxon>
        <taxon>malvids</taxon>
        <taxon>Brassicales</taxon>
        <taxon>Brassicaceae</taxon>
        <taxon>Camelineae</taxon>
        <taxon>Arabidopsis</taxon>
    </lineage>
</organism>
<dbReference type="SMART" id="SM00255">
    <property type="entry name" value="TIR"/>
    <property type="match status" value="1"/>
</dbReference>
<keyword evidence="1" id="KW-0433">Leucine-rich repeat</keyword>
<dbReference type="EMBL" id="JAEFBK010000003">
    <property type="protein sequence ID" value="KAG7628133.1"/>
    <property type="molecule type" value="Genomic_DNA"/>
</dbReference>
<dbReference type="GO" id="GO:0043531">
    <property type="term" value="F:ADP binding"/>
    <property type="evidence" value="ECO:0007669"/>
    <property type="project" value="InterPro"/>
</dbReference>
<keyword evidence="4" id="KW-0520">NAD</keyword>
<dbReference type="InterPro" id="IPR044974">
    <property type="entry name" value="Disease_R_plants"/>
</dbReference>
<keyword evidence="2" id="KW-0677">Repeat</keyword>
<dbReference type="PANTHER" id="PTHR11017">
    <property type="entry name" value="LEUCINE-RICH REPEAT-CONTAINING PROTEIN"/>
    <property type="match status" value="1"/>
</dbReference>
<dbReference type="Pfam" id="PF01582">
    <property type="entry name" value="TIR"/>
    <property type="match status" value="1"/>
</dbReference>
<keyword evidence="8" id="KW-1185">Reference proteome</keyword>
<evidence type="ECO:0000259" key="6">
    <source>
        <dbReference type="PROSITE" id="PS50104"/>
    </source>
</evidence>
<dbReference type="Proteomes" id="UP000694240">
    <property type="component" value="Chromosome 3"/>
</dbReference>
<keyword evidence="7" id="KW-0675">Receptor</keyword>
<keyword evidence="3" id="KW-0378">Hydrolase</keyword>
<dbReference type="PANTHER" id="PTHR11017:SF489">
    <property type="entry name" value="ADP-RIBOSYL CYCLASE_CYCLIC ADP-RIBOSE HYDROLASE"/>
    <property type="match status" value="1"/>
</dbReference>
<gene>
    <name evidence="7" type="ORF">ISN45_At03g044200</name>
</gene>
<keyword evidence="5" id="KW-0175">Coiled coil</keyword>
<dbReference type="FunFam" id="3.40.50.10140:FF:000007">
    <property type="entry name" value="Disease resistance protein (TIR-NBS-LRR class)"/>
    <property type="match status" value="1"/>
</dbReference>
<dbReference type="GO" id="GO:0006952">
    <property type="term" value="P:defense response"/>
    <property type="evidence" value="ECO:0007669"/>
    <property type="project" value="InterPro"/>
</dbReference>